<accession>A0A4V6IBN3</accession>
<dbReference type="EMBL" id="LR215973">
    <property type="protein sequence ID" value="VFA96463.1"/>
    <property type="molecule type" value="Genomic_DNA"/>
</dbReference>
<dbReference type="AlphaFoldDB" id="A0A4V6IBN3"/>
<sequence length="172" mass="18909">MFGFGRRSNQPIELSTVDRVVRELELPDAVYKTCPWQPNDLVETGLRQWLRCCGAAMRDGQVIGMPSHAVDEAWHGFILCTQLYAEFCTAAYGRFLHHFPEGVATQTASHGSMADQLGRTVVAWSMVAAPDECCVLWDLDTRVGVDQPWGIGAERVAAIEAELRRAGASEAG</sequence>
<dbReference type="Proteomes" id="UP000290439">
    <property type="component" value="Chromosome"/>
</dbReference>
<evidence type="ECO:0000313" key="1">
    <source>
        <dbReference type="EMBL" id="VFA96463.1"/>
    </source>
</evidence>
<dbReference type="RefSeq" id="WP_232052008.1">
    <property type="nucleotide sequence ID" value="NZ_LR215973.1"/>
</dbReference>
<proteinExistence type="predicted"/>
<evidence type="ECO:0000313" key="2">
    <source>
        <dbReference type="Proteomes" id="UP000290439"/>
    </source>
</evidence>
<reference evidence="1 2" key="1">
    <citation type="submission" date="2019-02" db="EMBL/GenBank/DDBJ databases">
        <authorList>
            <consortium name="Pathogen Informatics"/>
        </authorList>
    </citation>
    <scope>NUCLEOTIDE SEQUENCE [LARGE SCALE GENOMIC DNA]</scope>
    <source>
        <strain evidence="1 2">3012STDY6756504</strain>
    </source>
</reference>
<protein>
    <submittedName>
        <fullName evidence="1">Uncharacterized conserved protein</fullName>
    </submittedName>
</protein>
<name>A0A4V6IBN3_9NOCA</name>
<gene>
    <name evidence="1" type="ORF">NCTC10797_00212</name>
</gene>
<organism evidence="1 2">
    <name type="scientific">Nocardia cyriacigeorgica</name>
    <dbReference type="NCBI Taxonomy" id="135487"/>
    <lineage>
        <taxon>Bacteria</taxon>
        <taxon>Bacillati</taxon>
        <taxon>Actinomycetota</taxon>
        <taxon>Actinomycetes</taxon>
        <taxon>Mycobacteriales</taxon>
        <taxon>Nocardiaceae</taxon>
        <taxon>Nocardia</taxon>
    </lineage>
</organism>